<reference evidence="1 2" key="1">
    <citation type="submission" date="2014-02" db="EMBL/GenBank/DDBJ databases">
        <title>The small core and large imbalanced accessory genome model reveals a collaborative survival strategy of Sorangium cellulosum strains in nature.</title>
        <authorList>
            <person name="Han K."/>
            <person name="Peng R."/>
            <person name="Blom J."/>
            <person name="Li Y.-Z."/>
        </authorList>
    </citation>
    <scope>NUCLEOTIDE SEQUENCE [LARGE SCALE GENOMIC DNA]</scope>
    <source>
        <strain evidence="1 2">So0157-18</strain>
    </source>
</reference>
<gene>
    <name evidence="1" type="ORF">BE04_11375</name>
</gene>
<proteinExistence type="predicted"/>
<accession>A0A150PNL1</accession>
<evidence type="ECO:0000313" key="2">
    <source>
        <dbReference type="Proteomes" id="UP000075604"/>
    </source>
</evidence>
<dbReference type="AlphaFoldDB" id="A0A150PNL1"/>
<evidence type="ECO:0000313" key="1">
    <source>
        <dbReference type="EMBL" id="KYF57230.1"/>
    </source>
</evidence>
<organism evidence="1 2">
    <name type="scientific">Sorangium cellulosum</name>
    <name type="common">Polyangium cellulosum</name>
    <dbReference type="NCBI Taxonomy" id="56"/>
    <lineage>
        <taxon>Bacteria</taxon>
        <taxon>Pseudomonadati</taxon>
        <taxon>Myxococcota</taxon>
        <taxon>Polyangia</taxon>
        <taxon>Polyangiales</taxon>
        <taxon>Polyangiaceae</taxon>
        <taxon>Sorangium</taxon>
    </lineage>
</organism>
<dbReference type="Proteomes" id="UP000075604">
    <property type="component" value="Unassembled WGS sequence"/>
</dbReference>
<name>A0A150PNL1_SORCE</name>
<comment type="caution">
    <text evidence="1">The sequence shown here is derived from an EMBL/GenBank/DDBJ whole genome shotgun (WGS) entry which is preliminary data.</text>
</comment>
<sequence length="122" mass="13477">MAYDEVLDQVTCPECKASFEMTTQITFGYCRGHRLRPGDEILWCDPRGRRAPLLDLDENLGGELLVPGAGDEACPSCRAVLPNAHVLEKRRYIGTSSLNCGTCPGLAELPSMRSDTFLEKRC</sequence>
<protein>
    <submittedName>
        <fullName evidence="1">Uncharacterized protein</fullName>
    </submittedName>
</protein>
<dbReference type="EMBL" id="JELX01001901">
    <property type="protein sequence ID" value="KYF57230.1"/>
    <property type="molecule type" value="Genomic_DNA"/>
</dbReference>